<dbReference type="Proteomes" id="UP000002772">
    <property type="component" value="Unassembled WGS sequence"/>
</dbReference>
<proteinExistence type="predicted"/>
<dbReference type="EMBL" id="GL945017">
    <property type="protein sequence ID" value="EGN56447.1"/>
    <property type="molecule type" value="Genomic_DNA"/>
</dbReference>
<sequence length="211" mass="23613">MMKKIICIIMLSLAICSLNSCTQYNFDDTGVANGKHETTMWDYFKGDKYNWQLLCEMAERANLVGIFQGTSQYGKNFTFFGPTSNSIRRYLYANGMEYVSDMPIADCQRFILDCLLPGKRVMLDDFKEGVKSTDPSTPIGKGGEMLTMASGKQLWVYTFRESYNGVAHAGPLQIYLVSPSTTKTSHVASCNIETLTGVVHSLDYNFTPGDF</sequence>
<dbReference type="AlphaFoldDB" id="F8N7U2"/>
<feature type="signal peptide" evidence="1">
    <location>
        <begin position="1"/>
        <end position="22"/>
    </location>
</feature>
<protein>
    <submittedName>
        <fullName evidence="2">Putative lipoprotein</fullName>
    </submittedName>
</protein>
<reference evidence="3" key="1">
    <citation type="journal article" date="2011" name="Stand. Genomic Sci.">
        <title>Non-contiguous finished genome sequence of the opportunistic oral pathogen Prevotella multisaccharivorax type strain (PPPA20).</title>
        <authorList>
            <person name="Pati A."/>
            <person name="Gronow S."/>
            <person name="Lu M."/>
            <person name="Lapidus A."/>
            <person name="Nolan M."/>
            <person name="Lucas S."/>
            <person name="Hammon N."/>
            <person name="Deshpande S."/>
            <person name="Cheng J.F."/>
            <person name="Tapia R."/>
            <person name="Han C."/>
            <person name="Goodwin L."/>
            <person name="Pitluck S."/>
            <person name="Liolios K."/>
            <person name="Pagani I."/>
            <person name="Mavromatis K."/>
            <person name="Mikhailova N."/>
            <person name="Huntemann M."/>
            <person name="Chen A."/>
            <person name="Palaniappan K."/>
            <person name="Land M."/>
            <person name="Hauser L."/>
            <person name="Detter J.C."/>
            <person name="Brambilla E.M."/>
            <person name="Rohde M."/>
            <person name="Goker M."/>
            <person name="Woyke T."/>
            <person name="Bristow J."/>
            <person name="Eisen J.A."/>
            <person name="Markowitz V."/>
            <person name="Hugenholtz P."/>
            <person name="Kyrpides N.C."/>
            <person name="Klenk H.P."/>
            <person name="Ivanova N."/>
        </authorList>
    </citation>
    <scope>NUCLEOTIDE SEQUENCE [LARGE SCALE GENOMIC DNA]</scope>
    <source>
        <strain evidence="3">DSM 17128</strain>
    </source>
</reference>
<dbReference type="eggNOG" id="ENOG50338WT">
    <property type="taxonomic scope" value="Bacteria"/>
</dbReference>
<dbReference type="SUPFAM" id="SSF82153">
    <property type="entry name" value="FAS1 domain"/>
    <property type="match status" value="1"/>
</dbReference>
<accession>F8N7U2</accession>
<keyword evidence="1" id="KW-0732">Signal</keyword>
<evidence type="ECO:0000313" key="3">
    <source>
        <dbReference type="Proteomes" id="UP000002772"/>
    </source>
</evidence>
<dbReference type="InterPro" id="IPR036378">
    <property type="entry name" value="FAS1_dom_sf"/>
</dbReference>
<dbReference type="STRING" id="688246.Premu_1005"/>
<organism evidence="2 3">
    <name type="scientific">Hallella multisaccharivorax DSM 17128</name>
    <dbReference type="NCBI Taxonomy" id="688246"/>
    <lineage>
        <taxon>Bacteria</taxon>
        <taxon>Pseudomonadati</taxon>
        <taxon>Bacteroidota</taxon>
        <taxon>Bacteroidia</taxon>
        <taxon>Bacteroidales</taxon>
        <taxon>Prevotellaceae</taxon>
        <taxon>Hallella</taxon>
    </lineage>
</organism>
<name>F8N7U2_9BACT</name>
<dbReference type="Gene3D" id="2.30.180.10">
    <property type="entry name" value="FAS1 domain"/>
    <property type="match status" value="1"/>
</dbReference>
<evidence type="ECO:0000256" key="1">
    <source>
        <dbReference type="SAM" id="SignalP"/>
    </source>
</evidence>
<dbReference type="HOGENOM" id="CLU_102929_0_0_10"/>
<feature type="chain" id="PRO_5003375819" evidence="1">
    <location>
        <begin position="23"/>
        <end position="211"/>
    </location>
</feature>
<keyword evidence="2" id="KW-0449">Lipoprotein</keyword>
<keyword evidence="3" id="KW-1185">Reference proteome</keyword>
<evidence type="ECO:0000313" key="2">
    <source>
        <dbReference type="EMBL" id="EGN56447.1"/>
    </source>
</evidence>
<gene>
    <name evidence="2" type="ORF">Premu_1005</name>
</gene>